<dbReference type="InterPro" id="IPR011989">
    <property type="entry name" value="ARM-like"/>
</dbReference>
<reference evidence="2" key="1">
    <citation type="submission" date="2020-06" db="EMBL/GenBank/DDBJ databases">
        <authorList>
            <person name="Li T."/>
            <person name="Hu X."/>
            <person name="Zhang T."/>
            <person name="Song X."/>
            <person name="Zhang H."/>
            <person name="Dai N."/>
            <person name="Sheng W."/>
            <person name="Hou X."/>
            <person name="Wei L."/>
        </authorList>
    </citation>
    <scope>NUCLEOTIDE SEQUENCE</scope>
    <source>
        <strain evidence="2">KEN1</strain>
        <tissue evidence="2">Leaf</tissue>
    </source>
</reference>
<dbReference type="InterPro" id="IPR007216">
    <property type="entry name" value="CNOT9"/>
</dbReference>
<evidence type="ECO:0000313" key="2">
    <source>
        <dbReference type="EMBL" id="KAL0443351.1"/>
    </source>
</evidence>
<keyword evidence="1" id="KW-1133">Transmembrane helix</keyword>
<organism evidence="2">
    <name type="scientific">Sesamum latifolium</name>
    <dbReference type="NCBI Taxonomy" id="2727402"/>
    <lineage>
        <taxon>Eukaryota</taxon>
        <taxon>Viridiplantae</taxon>
        <taxon>Streptophyta</taxon>
        <taxon>Embryophyta</taxon>
        <taxon>Tracheophyta</taxon>
        <taxon>Spermatophyta</taxon>
        <taxon>Magnoliopsida</taxon>
        <taxon>eudicotyledons</taxon>
        <taxon>Gunneridae</taxon>
        <taxon>Pentapetalae</taxon>
        <taxon>asterids</taxon>
        <taxon>lamiids</taxon>
        <taxon>Lamiales</taxon>
        <taxon>Pedaliaceae</taxon>
        <taxon>Sesamum</taxon>
    </lineage>
</organism>
<protein>
    <submittedName>
        <fullName evidence="2">CCR4-NOT transcription complex subunit</fullName>
    </submittedName>
</protein>
<dbReference type="EMBL" id="JACGWN010000007">
    <property type="protein sequence ID" value="KAL0443351.1"/>
    <property type="molecule type" value="Genomic_DNA"/>
</dbReference>
<dbReference type="PANTHER" id="PTHR12262">
    <property type="entry name" value="CCR4-NOT TRANSCRIPTION COMPLEX SUBUNIT 9"/>
    <property type="match status" value="1"/>
</dbReference>
<gene>
    <name evidence="2" type="ORF">Slati_2057800</name>
</gene>
<reference evidence="2" key="2">
    <citation type="journal article" date="2024" name="Plant">
        <title>Genomic evolution and insights into agronomic trait innovations of Sesamum species.</title>
        <authorList>
            <person name="Miao H."/>
            <person name="Wang L."/>
            <person name="Qu L."/>
            <person name="Liu H."/>
            <person name="Sun Y."/>
            <person name="Le M."/>
            <person name="Wang Q."/>
            <person name="Wei S."/>
            <person name="Zheng Y."/>
            <person name="Lin W."/>
            <person name="Duan Y."/>
            <person name="Cao H."/>
            <person name="Xiong S."/>
            <person name="Wang X."/>
            <person name="Wei L."/>
            <person name="Li C."/>
            <person name="Ma Q."/>
            <person name="Ju M."/>
            <person name="Zhao R."/>
            <person name="Li G."/>
            <person name="Mu C."/>
            <person name="Tian Q."/>
            <person name="Mei H."/>
            <person name="Zhang T."/>
            <person name="Gao T."/>
            <person name="Zhang H."/>
        </authorList>
    </citation>
    <scope>NUCLEOTIDE SEQUENCE</scope>
    <source>
        <strain evidence="2">KEN1</strain>
    </source>
</reference>
<sequence length="214" mass="24127">MTAASLIPAAGEFAFFTSYSFRPFEYLRLATLGVMGALVKIFLIQVVVSGFKHVTKTCDVPDTRVIIFLLSSEIMPLCLRAMETGSALSRAVATFIVQKLLLDDVGLQYICYLPERVFAVNHALENVLTSLAEQPSTRLLKHVIRCYLRFLDDGRKIKQLECGCNSCWTIFQDVQLPKKVGASDHMIIQCIRTLFPICLTNDYLASPFHFLYMN</sequence>
<proteinExistence type="predicted"/>
<dbReference type="Gene3D" id="1.25.10.10">
    <property type="entry name" value="Leucine-rich Repeat Variant"/>
    <property type="match status" value="1"/>
</dbReference>
<dbReference type="AlphaFoldDB" id="A0AAW2WTV0"/>
<dbReference type="Pfam" id="PF04078">
    <property type="entry name" value="Rcd1"/>
    <property type="match status" value="1"/>
</dbReference>
<evidence type="ECO:0000256" key="1">
    <source>
        <dbReference type="SAM" id="Phobius"/>
    </source>
</evidence>
<keyword evidence="1" id="KW-0472">Membrane</keyword>
<name>A0AAW2WTV0_9LAMI</name>
<keyword evidence="1" id="KW-0812">Transmembrane</keyword>
<feature type="transmembrane region" description="Helical" evidence="1">
    <location>
        <begin position="26"/>
        <end position="48"/>
    </location>
</feature>
<accession>A0AAW2WTV0</accession>
<dbReference type="GO" id="GO:0030014">
    <property type="term" value="C:CCR4-NOT complex"/>
    <property type="evidence" value="ECO:0007669"/>
    <property type="project" value="InterPro"/>
</dbReference>
<comment type="caution">
    <text evidence="2">The sequence shown here is derived from an EMBL/GenBank/DDBJ whole genome shotgun (WGS) entry which is preliminary data.</text>
</comment>
<dbReference type="GO" id="GO:0006402">
    <property type="term" value="P:mRNA catabolic process"/>
    <property type="evidence" value="ECO:0007669"/>
    <property type="project" value="InterPro"/>
</dbReference>